<dbReference type="KEGG" id="cfh:C1707_02680"/>
<dbReference type="SMART" id="SM00850">
    <property type="entry name" value="LytTR"/>
    <property type="match status" value="1"/>
</dbReference>
<dbReference type="EMBL" id="PJRQ01000008">
    <property type="protein sequence ID" value="PLR19084.1"/>
    <property type="molecule type" value="Genomic_DNA"/>
</dbReference>
<dbReference type="Gene3D" id="2.40.50.1020">
    <property type="entry name" value="LytTr DNA-binding domain"/>
    <property type="match status" value="1"/>
</dbReference>
<evidence type="ECO:0000313" key="5">
    <source>
        <dbReference type="Proteomes" id="UP000234483"/>
    </source>
</evidence>
<dbReference type="PROSITE" id="PS50930">
    <property type="entry name" value="HTH_LYTTR"/>
    <property type="match status" value="1"/>
</dbReference>
<dbReference type="InterPro" id="IPR007492">
    <property type="entry name" value="LytTR_DNA-bd_dom"/>
</dbReference>
<dbReference type="Proteomes" id="UP000281192">
    <property type="component" value="Chromosome"/>
</dbReference>
<dbReference type="Pfam" id="PF04397">
    <property type="entry name" value="LytTR"/>
    <property type="match status" value="1"/>
</dbReference>
<evidence type="ECO:0000313" key="4">
    <source>
        <dbReference type="EMBL" id="PLR19084.1"/>
    </source>
</evidence>
<name>A0A2N5CZ43_9CAUL</name>
<reference evidence="3 6" key="2">
    <citation type="submission" date="2018-01" db="EMBL/GenBank/DDBJ databases">
        <title>Complete genome sequence of Caulobacter flavus RHGG3.</title>
        <authorList>
            <person name="Yang E."/>
        </authorList>
    </citation>
    <scope>NUCLEOTIDE SEQUENCE [LARGE SCALE GENOMIC DNA]</scope>
    <source>
        <strain evidence="3 6">RHGG3</strain>
    </source>
</reference>
<reference evidence="4 5" key="1">
    <citation type="submission" date="2017-12" db="EMBL/GenBank/DDBJ databases">
        <title>The genome sequence of Caulobacter flavus CGMCC1 15093.</title>
        <authorList>
            <person name="Gao J."/>
            <person name="Mao X."/>
            <person name="Sun J."/>
        </authorList>
    </citation>
    <scope>NUCLEOTIDE SEQUENCE [LARGE SCALE GENOMIC DNA]</scope>
    <source>
        <strain evidence="4 5">CGMCC1 15093</strain>
    </source>
</reference>
<evidence type="ECO:0000259" key="2">
    <source>
        <dbReference type="PROSITE" id="PS50930"/>
    </source>
</evidence>
<keyword evidence="4" id="KW-0808">Transferase</keyword>
<dbReference type="Proteomes" id="UP000234483">
    <property type="component" value="Unassembled WGS sequence"/>
</dbReference>
<keyword evidence="1" id="KW-0812">Transmembrane</keyword>
<sequence length="258" mass="27984">MDSGTGTQGGSTAARRWMIDLAMLVAIGLVMGFLGPFASERAPAAQRYVYWMICMVGGGLIGIGVDAALARPVPAPWLRTAVVSVAMTPLVSLFVLATEHLVMDGTLGPHAYGRLLWQVWPISLAVMVVRALAWRRVAPRIETRTVIAPPLPQAEAAFRRRLSAKRRGARLIAVEAHDHYLKVHTDAGAELITLRFADALEELAGAHGWRVHRSWWVAAEAVEAVRWRRGAGEASLAGGLVAPVSRTYAPLLKEAGWF</sequence>
<evidence type="ECO:0000313" key="3">
    <source>
        <dbReference type="EMBL" id="AYV45235.1"/>
    </source>
</evidence>
<accession>A0A2N5CZ43</accession>
<keyword evidence="1" id="KW-0472">Membrane</keyword>
<dbReference type="RefSeq" id="WP_101711642.1">
    <property type="nucleotide sequence ID" value="NZ_CP026100.1"/>
</dbReference>
<keyword evidence="4" id="KW-0418">Kinase</keyword>
<feature type="domain" description="HTH LytTR-type" evidence="2">
    <location>
        <begin position="169"/>
        <end position="258"/>
    </location>
</feature>
<feature type="transmembrane region" description="Helical" evidence="1">
    <location>
        <begin position="50"/>
        <end position="69"/>
    </location>
</feature>
<feature type="transmembrane region" description="Helical" evidence="1">
    <location>
        <begin position="81"/>
        <end position="103"/>
    </location>
</feature>
<gene>
    <name evidence="3" type="ORF">C1707_02680</name>
    <name evidence="4" type="ORF">CFHF_03490</name>
</gene>
<dbReference type="GO" id="GO:0016301">
    <property type="term" value="F:kinase activity"/>
    <property type="evidence" value="ECO:0007669"/>
    <property type="project" value="UniProtKB-KW"/>
</dbReference>
<dbReference type="GO" id="GO:0003677">
    <property type="term" value="F:DNA binding"/>
    <property type="evidence" value="ECO:0007669"/>
    <property type="project" value="InterPro"/>
</dbReference>
<feature type="transmembrane region" description="Helical" evidence="1">
    <location>
        <begin position="21"/>
        <end position="38"/>
    </location>
</feature>
<evidence type="ECO:0000313" key="6">
    <source>
        <dbReference type="Proteomes" id="UP000281192"/>
    </source>
</evidence>
<evidence type="ECO:0000256" key="1">
    <source>
        <dbReference type="SAM" id="Phobius"/>
    </source>
</evidence>
<dbReference type="EMBL" id="CP026100">
    <property type="protein sequence ID" value="AYV45235.1"/>
    <property type="molecule type" value="Genomic_DNA"/>
</dbReference>
<organism evidence="4 5">
    <name type="scientific">Caulobacter flavus</name>
    <dbReference type="NCBI Taxonomy" id="1679497"/>
    <lineage>
        <taxon>Bacteria</taxon>
        <taxon>Pseudomonadati</taxon>
        <taxon>Pseudomonadota</taxon>
        <taxon>Alphaproteobacteria</taxon>
        <taxon>Caulobacterales</taxon>
        <taxon>Caulobacteraceae</taxon>
        <taxon>Caulobacter</taxon>
    </lineage>
</organism>
<dbReference type="OrthoDB" id="7028951at2"/>
<proteinExistence type="predicted"/>
<feature type="transmembrane region" description="Helical" evidence="1">
    <location>
        <begin position="115"/>
        <end position="134"/>
    </location>
</feature>
<keyword evidence="1" id="KW-1133">Transmembrane helix</keyword>
<protein>
    <submittedName>
        <fullName evidence="4">Histidine kinase</fullName>
    </submittedName>
</protein>
<keyword evidence="6" id="KW-1185">Reference proteome</keyword>
<dbReference type="AlphaFoldDB" id="A0A2N5CZ43"/>